<feature type="domain" description="CyaD-like alpha-helical hairpin" evidence="11">
    <location>
        <begin position="116"/>
        <end position="321"/>
    </location>
</feature>
<dbReference type="PANTHER" id="PTHR30386:SF27">
    <property type="entry name" value="MEMBRANE FUSION PROTEIN (MFP) FAMILY PROTEIN"/>
    <property type="match status" value="1"/>
</dbReference>
<keyword evidence="6 9" id="KW-0812">Transmembrane</keyword>
<dbReference type="Gene3D" id="1.10.287.470">
    <property type="entry name" value="Helix hairpin bin"/>
    <property type="match status" value="1"/>
</dbReference>
<evidence type="ECO:0000256" key="2">
    <source>
        <dbReference type="ARBA" id="ARBA00009477"/>
    </source>
</evidence>
<evidence type="ECO:0000259" key="12">
    <source>
        <dbReference type="Pfam" id="PF26002"/>
    </source>
</evidence>
<evidence type="ECO:0000256" key="6">
    <source>
        <dbReference type="ARBA" id="ARBA00022692"/>
    </source>
</evidence>
<dbReference type="InterPro" id="IPR059040">
    <property type="entry name" value="HH_CyaD-like"/>
</dbReference>
<sequence>MSAWALLKDAWKNRDKMGDAKQSRELAAFLPPALEIQESPPNPLARWLAWSLLALVLIAIGWAILGRVNVVASAEGKIIPSSRVKQVQPLEKGVVKAILVNEGEYVTQGQSLIELDATLTSADQNRLQTELHSTEWNLAVNRALLTQIERATAGQGNQKPIQRHQLSLTAPSSTTTRERRLYRHLLWQAWRQYWSQYQSLQGNLRKTQAQQAVSREIITKLEQTLPIVTKRARMLQKLHKKSFASEADYLEAEQERIQTRQDLAAEKQRQKELLAAESEAREQINAHIAQSSTTLLTQITDQQRKMAALREELIKATDRNDKQILHAPVAGRVQELAINTVGGVVTEAQQLLLIVPDEEQLEVEVFLENKDIGFVREAMPAEIKIHTFPFTKYGVIDAEITNVSDDAILDEQRGLLYRMQLRMVKNTIRINGKAVKLQPGMAVTAEVRTGKRRIIEFFLAPLLRAKSESIRER</sequence>
<evidence type="ECO:0000256" key="4">
    <source>
        <dbReference type="ARBA" id="ARBA00022475"/>
    </source>
</evidence>
<proteinExistence type="inferred from homology"/>
<dbReference type="InterPro" id="IPR006144">
    <property type="entry name" value="Secretion_HlyD_CS"/>
</dbReference>
<dbReference type="PRINTS" id="PR01490">
    <property type="entry name" value="RTXTOXIND"/>
</dbReference>
<evidence type="ECO:0000256" key="1">
    <source>
        <dbReference type="ARBA" id="ARBA00004377"/>
    </source>
</evidence>
<keyword evidence="10" id="KW-0175">Coiled coil</keyword>
<organism evidence="13">
    <name type="scientific">Candidatus Kentrum sp. LFY</name>
    <dbReference type="NCBI Taxonomy" id="2126342"/>
    <lineage>
        <taxon>Bacteria</taxon>
        <taxon>Pseudomonadati</taxon>
        <taxon>Pseudomonadota</taxon>
        <taxon>Gammaproteobacteria</taxon>
        <taxon>Candidatus Kentrum</taxon>
    </lineage>
</organism>
<dbReference type="InterPro" id="IPR010129">
    <property type="entry name" value="T1SS_HlyD"/>
</dbReference>
<gene>
    <name evidence="13" type="ORF">BECKLFY1418C_GA0070996_106314</name>
</gene>
<dbReference type="Gene3D" id="2.40.50.100">
    <property type="match status" value="1"/>
</dbReference>
<accession>A0A450WS42</accession>
<evidence type="ECO:0000256" key="7">
    <source>
        <dbReference type="ARBA" id="ARBA00022989"/>
    </source>
</evidence>
<keyword evidence="3 9" id="KW-0813">Transport</keyword>
<keyword evidence="5 9" id="KW-0997">Cell inner membrane</keyword>
<dbReference type="InterPro" id="IPR050739">
    <property type="entry name" value="MFP"/>
</dbReference>
<evidence type="ECO:0000256" key="10">
    <source>
        <dbReference type="SAM" id="Coils"/>
    </source>
</evidence>
<dbReference type="Pfam" id="PF26002">
    <property type="entry name" value="Beta-barrel_AprE"/>
    <property type="match status" value="1"/>
</dbReference>
<dbReference type="PANTHER" id="PTHR30386">
    <property type="entry name" value="MEMBRANE FUSION SUBUNIT OF EMRAB-TOLC MULTIDRUG EFFLUX PUMP"/>
    <property type="match status" value="1"/>
</dbReference>
<dbReference type="GO" id="GO:0009306">
    <property type="term" value="P:protein secretion"/>
    <property type="evidence" value="ECO:0007669"/>
    <property type="project" value="InterPro"/>
</dbReference>
<dbReference type="AlphaFoldDB" id="A0A450WS42"/>
<dbReference type="InterPro" id="IPR058982">
    <property type="entry name" value="Beta-barrel_AprE"/>
</dbReference>
<reference evidence="13" key="1">
    <citation type="submission" date="2019-02" db="EMBL/GenBank/DDBJ databases">
        <authorList>
            <person name="Gruber-Vodicka R. H."/>
            <person name="Seah K. B. B."/>
        </authorList>
    </citation>
    <scope>NUCLEOTIDE SEQUENCE</scope>
    <source>
        <strain evidence="13">BECK_BY7</strain>
    </source>
</reference>
<feature type="coiled-coil region" evidence="10">
    <location>
        <begin position="249"/>
        <end position="319"/>
    </location>
</feature>
<name>A0A450WS42_9GAMM</name>
<evidence type="ECO:0000256" key="3">
    <source>
        <dbReference type="ARBA" id="ARBA00022448"/>
    </source>
</evidence>
<comment type="similarity">
    <text evidence="2 9">Belongs to the membrane fusion protein (MFP) (TC 8.A.1) family.</text>
</comment>
<feature type="transmembrane region" description="Helical" evidence="9">
    <location>
        <begin position="47"/>
        <end position="65"/>
    </location>
</feature>
<keyword evidence="8 9" id="KW-0472">Membrane</keyword>
<evidence type="ECO:0000256" key="8">
    <source>
        <dbReference type="ARBA" id="ARBA00023136"/>
    </source>
</evidence>
<dbReference type="EMBL" id="CAADFN010000063">
    <property type="protein sequence ID" value="VFK19808.1"/>
    <property type="molecule type" value="Genomic_DNA"/>
</dbReference>
<dbReference type="NCBIfam" id="TIGR01843">
    <property type="entry name" value="type_I_hlyD"/>
    <property type="match status" value="1"/>
</dbReference>
<dbReference type="Pfam" id="PF25988">
    <property type="entry name" value="HH_CyaD"/>
    <property type="match status" value="1"/>
</dbReference>
<protein>
    <recommendedName>
        <fullName evidence="9">Membrane fusion protein (MFP) family protein</fullName>
    </recommendedName>
</protein>
<dbReference type="Gene3D" id="2.40.30.170">
    <property type="match status" value="1"/>
</dbReference>
<dbReference type="SUPFAM" id="SSF111369">
    <property type="entry name" value="HlyD-like secretion proteins"/>
    <property type="match status" value="1"/>
</dbReference>
<evidence type="ECO:0000256" key="5">
    <source>
        <dbReference type="ARBA" id="ARBA00022519"/>
    </source>
</evidence>
<comment type="subcellular location">
    <subcellularLocation>
        <location evidence="1 9">Cell inner membrane</location>
        <topology evidence="1 9">Single-pass membrane protein</topology>
    </subcellularLocation>
</comment>
<evidence type="ECO:0000259" key="11">
    <source>
        <dbReference type="Pfam" id="PF25988"/>
    </source>
</evidence>
<dbReference type="PROSITE" id="PS00543">
    <property type="entry name" value="HLYD_FAMILY"/>
    <property type="match status" value="1"/>
</dbReference>
<keyword evidence="7 9" id="KW-1133">Transmembrane helix</keyword>
<keyword evidence="4 9" id="KW-1003">Cell membrane</keyword>
<evidence type="ECO:0000256" key="9">
    <source>
        <dbReference type="RuleBase" id="RU365093"/>
    </source>
</evidence>
<evidence type="ECO:0000313" key="13">
    <source>
        <dbReference type="EMBL" id="VFK19808.1"/>
    </source>
</evidence>
<feature type="domain" description="AprE-like beta-barrel" evidence="12">
    <location>
        <begin position="361"/>
        <end position="450"/>
    </location>
</feature>
<dbReference type="GO" id="GO:0005886">
    <property type="term" value="C:plasma membrane"/>
    <property type="evidence" value="ECO:0007669"/>
    <property type="project" value="UniProtKB-SubCell"/>
</dbReference>